<proteinExistence type="predicted"/>
<evidence type="ECO:0000313" key="1">
    <source>
        <dbReference type="EMBL" id="KAK8496780.1"/>
    </source>
</evidence>
<name>A0ABR2ASP6_9ROSI</name>
<accession>A0ABR2ASP6</accession>
<organism evidence="1 2">
    <name type="scientific">Hibiscus sabdariffa</name>
    <name type="common">roselle</name>
    <dbReference type="NCBI Taxonomy" id="183260"/>
    <lineage>
        <taxon>Eukaryota</taxon>
        <taxon>Viridiplantae</taxon>
        <taxon>Streptophyta</taxon>
        <taxon>Embryophyta</taxon>
        <taxon>Tracheophyta</taxon>
        <taxon>Spermatophyta</taxon>
        <taxon>Magnoliopsida</taxon>
        <taxon>eudicotyledons</taxon>
        <taxon>Gunneridae</taxon>
        <taxon>Pentapetalae</taxon>
        <taxon>rosids</taxon>
        <taxon>malvids</taxon>
        <taxon>Malvales</taxon>
        <taxon>Malvaceae</taxon>
        <taxon>Malvoideae</taxon>
        <taxon>Hibiscus</taxon>
    </lineage>
</organism>
<keyword evidence="2" id="KW-1185">Reference proteome</keyword>
<comment type="caution">
    <text evidence="1">The sequence shown here is derived from an EMBL/GenBank/DDBJ whole genome shotgun (WGS) entry which is preliminary data.</text>
</comment>
<dbReference type="Proteomes" id="UP001472677">
    <property type="component" value="Unassembled WGS sequence"/>
</dbReference>
<reference evidence="1 2" key="1">
    <citation type="journal article" date="2024" name="G3 (Bethesda)">
        <title>Genome assembly of Hibiscus sabdariffa L. provides insights into metabolisms of medicinal natural products.</title>
        <authorList>
            <person name="Kim T."/>
        </authorList>
    </citation>
    <scope>NUCLEOTIDE SEQUENCE [LARGE SCALE GENOMIC DNA]</scope>
    <source>
        <strain evidence="1">TK-2024</strain>
        <tissue evidence="1">Old leaves</tissue>
    </source>
</reference>
<evidence type="ECO:0000313" key="2">
    <source>
        <dbReference type="Proteomes" id="UP001472677"/>
    </source>
</evidence>
<gene>
    <name evidence="1" type="ORF">V6N12_044688</name>
</gene>
<protein>
    <submittedName>
        <fullName evidence="1">Uncharacterized protein</fullName>
    </submittedName>
</protein>
<dbReference type="EMBL" id="JBBPBM010000347">
    <property type="protein sequence ID" value="KAK8496780.1"/>
    <property type="molecule type" value="Genomic_DNA"/>
</dbReference>
<sequence>MVELQHDLALARARLALYAATCSAGIANTESDRFNMTALAEFPVACGGIMDGFSQTCYEVNQDAHMAGKHLSDKRNMAAMETHSHHHHKGNVSIHTFGQLPIPGVSHCYPPPKLPPPYSESLSKPYSAIFFSFIDSHFFKEL</sequence>